<dbReference type="PROSITE" id="PS51186">
    <property type="entry name" value="GNAT"/>
    <property type="match status" value="1"/>
</dbReference>
<dbReference type="CDD" id="cd04301">
    <property type="entry name" value="NAT_SF"/>
    <property type="match status" value="1"/>
</dbReference>
<dbReference type="GO" id="GO:0016747">
    <property type="term" value="F:acyltransferase activity, transferring groups other than amino-acyl groups"/>
    <property type="evidence" value="ECO:0007669"/>
    <property type="project" value="InterPro"/>
</dbReference>
<dbReference type="PANTHER" id="PTHR43877">
    <property type="entry name" value="AMINOALKYLPHOSPHONATE N-ACETYLTRANSFERASE-RELATED-RELATED"/>
    <property type="match status" value="1"/>
</dbReference>
<keyword evidence="1 4" id="KW-0808">Transferase</keyword>
<dbReference type="Gene3D" id="3.40.630.30">
    <property type="match status" value="1"/>
</dbReference>
<dbReference type="Pfam" id="PF00583">
    <property type="entry name" value="Acetyltransf_1"/>
    <property type="match status" value="1"/>
</dbReference>
<dbReference type="Proteomes" id="UP000017746">
    <property type="component" value="Chromosome"/>
</dbReference>
<dbReference type="RefSeq" id="WP_023359204.1">
    <property type="nucleotide sequence ID" value="NC_022657.1"/>
</dbReference>
<dbReference type="OrthoDB" id="143110at2"/>
<dbReference type="STRING" id="1246995.AFR_06920"/>
<organism evidence="4 5">
    <name type="scientific">Actinoplanes friuliensis DSM 7358</name>
    <dbReference type="NCBI Taxonomy" id="1246995"/>
    <lineage>
        <taxon>Bacteria</taxon>
        <taxon>Bacillati</taxon>
        <taxon>Actinomycetota</taxon>
        <taxon>Actinomycetes</taxon>
        <taxon>Micromonosporales</taxon>
        <taxon>Micromonosporaceae</taxon>
        <taxon>Actinoplanes</taxon>
    </lineage>
</organism>
<dbReference type="InterPro" id="IPR000182">
    <property type="entry name" value="GNAT_dom"/>
</dbReference>
<dbReference type="SUPFAM" id="SSF55729">
    <property type="entry name" value="Acyl-CoA N-acyltransferases (Nat)"/>
    <property type="match status" value="1"/>
</dbReference>
<dbReference type="PATRIC" id="fig|1246995.3.peg.1413"/>
<dbReference type="HOGENOM" id="CLU_013985_18_0_11"/>
<reference evidence="4 5" key="1">
    <citation type="journal article" date="2014" name="J. Biotechnol.">
        <title>Complete genome sequence of the actinobacterium Actinoplanes friuliensis HAG 010964, producer of the lipopeptide antibiotic friulimycin.</title>
        <authorList>
            <person name="Ruckert C."/>
            <person name="Szczepanowski R."/>
            <person name="Albersmeier A."/>
            <person name="Goesmann A."/>
            <person name="Fischer N."/>
            <person name="Steinkamper A."/>
            <person name="Puhler A."/>
            <person name="Biener R."/>
            <person name="Schwartz D."/>
            <person name="Kalinowski J."/>
        </authorList>
    </citation>
    <scope>NUCLEOTIDE SEQUENCE [LARGE SCALE GENOMIC DNA]</scope>
    <source>
        <strain evidence="4 5">DSM 7358</strain>
    </source>
</reference>
<sequence>MAIITRQAVPADASELHELAAKTFGLATPPGTLQSDIDAFIGEHLSLAAFDKYLSDPGRIVLLAEDEGRAIGYSMLISGPIADPEVAAVVAAAGPGTSIELSKFYVAADNHGSGVAGTLMTATLEAARATGAQVCWLGVNQLNERAAKFYSRNGFEIAGTKRFRVGEIWHDDHVRVRPL</sequence>
<name>U5VRT4_9ACTN</name>
<dbReference type="InterPro" id="IPR016181">
    <property type="entry name" value="Acyl_CoA_acyltransferase"/>
</dbReference>
<dbReference type="AlphaFoldDB" id="U5VRT4"/>
<dbReference type="eggNOG" id="COG0456">
    <property type="taxonomic scope" value="Bacteria"/>
</dbReference>
<keyword evidence="5" id="KW-1185">Reference proteome</keyword>
<evidence type="ECO:0000259" key="3">
    <source>
        <dbReference type="PROSITE" id="PS51186"/>
    </source>
</evidence>
<dbReference type="EMBL" id="CP006272">
    <property type="protein sequence ID" value="AGZ39673.1"/>
    <property type="molecule type" value="Genomic_DNA"/>
</dbReference>
<gene>
    <name evidence="4" type="ORF">AFR_06920</name>
</gene>
<dbReference type="InterPro" id="IPR050832">
    <property type="entry name" value="Bact_Acetyltransf"/>
</dbReference>
<proteinExistence type="predicted"/>
<evidence type="ECO:0000256" key="2">
    <source>
        <dbReference type="ARBA" id="ARBA00023315"/>
    </source>
</evidence>
<evidence type="ECO:0000313" key="4">
    <source>
        <dbReference type="EMBL" id="AGZ39673.1"/>
    </source>
</evidence>
<feature type="domain" description="N-acetyltransferase" evidence="3">
    <location>
        <begin position="3"/>
        <end position="179"/>
    </location>
</feature>
<evidence type="ECO:0000313" key="5">
    <source>
        <dbReference type="Proteomes" id="UP000017746"/>
    </source>
</evidence>
<accession>U5VRT4</accession>
<evidence type="ECO:0000256" key="1">
    <source>
        <dbReference type="ARBA" id="ARBA00022679"/>
    </source>
</evidence>
<dbReference type="KEGG" id="afs:AFR_06920"/>
<keyword evidence="2" id="KW-0012">Acyltransferase</keyword>
<dbReference type="PANTHER" id="PTHR43877:SF1">
    <property type="entry name" value="ACETYLTRANSFERASE"/>
    <property type="match status" value="1"/>
</dbReference>
<protein>
    <submittedName>
        <fullName evidence="4">N-acetyltransferase GCN5</fullName>
    </submittedName>
</protein>